<dbReference type="Gene3D" id="1.10.10.10">
    <property type="entry name" value="Winged helix-like DNA-binding domain superfamily/Winged helix DNA-binding domain"/>
    <property type="match status" value="1"/>
</dbReference>
<dbReference type="AlphaFoldDB" id="A0A101XSD0"/>
<dbReference type="InterPro" id="IPR036388">
    <property type="entry name" value="WH-like_DNA-bd_sf"/>
</dbReference>
<dbReference type="PANTHER" id="PTHR23131:SF4">
    <property type="entry name" value="METALLO-BETA-LACTAMASE SUPERFAMILY POTEIN"/>
    <property type="match status" value="1"/>
</dbReference>
<gene>
    <name evidence="2" type="ORF">ATW55_07395</name>
</gene>
<dbReference type="InterPro" id="IPR001279">
    <property type="entry name" value="Metallo-B-lactamas"/>
</dbReference>
<accession>A0A101XSD0</accession>
<proteinExistence type="predicted"/>
<comment type="caution">
    <text evidence="2">The sequence shown here is derived from an EMBL/GenBank/DDBJ whole genome shotgun (WGS) entry which is preliminary data.</text>
</comment>
<sequence>MVTLALSFHSLELKGACSIESTVNVHLMKDGKNALLFDTGYNETESLRALTEWIGTQQVTVRGILVTHAHPDHAGGLLALAERFLCNVYIHPLERQYLEKKYGLLRERFAAISWKNMAEGDTIHLCEHHIETVETPGHTHGHLAWYEPTTKTLVAGDNATSAGTVWIGPPDGHLADFYESLTRLDTLHAKVILPGHGKPILEAPSFFMTMLKRREARSAQILHHLNCKAQSAQELTDVLYGASLPSQHMWVALATVRAHLSHLLEQSRVVCTYDTKKKTLMYRAVSEESLQNEESHRDSPPAPA</sequence>
<dbReference type="Gene3D" id="3.60.15.10">
    <property type="entry name" value="Ribonuclease Z/Hydroxyacylglutathione hydrolase-like"/>
    <property type="match status" value="1"/>
</dbReference>
<name>A0A101XSD0_9BACL</name>
<evidence type="ECO:0000313" key="3">
    <source>
        <dbReference type="Proteomes" id="UP000053557"/>
    </source>
</evidence>
<dbReference type="Pfam" id="PF00753">
    <property type="entry name" value="Lactamase_B"/>
    <property type="match status" value="1"/>
</dbReference>
<dbReference type="Proteomes" id="UP000053557">
    <property type="component" value="Unassembled WGS sequence"/>
</dbReference>
<reference evidence="2 3" key="1">
    <citation type="submission" date="2015-12" db="EMBL/GenBank/DDBJ databases">
        <title>Draft genome sequence of Acidibacillus ferrooxidans ITV001, isolated from a chalcopyrite acid mine drainage site in Brazil.</title>
        <authorList>
            <person name="Dall'Agnol H."/>
            <person name="Nancucheo I."/>
            <person name="Johnson B."/>
            <person name="Oliveira R."/>
            <person name="Leite L."/>
            <person name="Pylro V."/>
            <person name="Nunes G.L."/>
            <person name="Tzotzos G."/>
            <person name="Fernandes G.R."/>
            <person name="Dutra J."/>
            <person name="Orellana S.C."/>
            <person name="Oliveira G."/>
        </authorList>
    </citation>
    <scope>NUCLEOTIDE SEQUENCE [LARGE SCALE GENOMIC DNA]</scope>
    <source>
        <strain evidence="3">ITV01</strain>
    </source>
</reference>
<evidence type="ECO:0000259" key="1">
    <source>
        <dbReference type="SMART" id="SM00849"/>
    </source>
</evidence>
<dbReference type="PANTHER" id="PTHR23131">
    <property type="entry name" value="ENDORIBONUCLEASE LACTB2"/>
    <property type="match status" value="1"/>
</dbReference>
<dbReference type="SMART" id="SM00849">
    <property type="entry name" value="Lactamase_B"/>
    <property type="match status" value="1"/>
</dbReference>
<keyword evidence="3" id="KW-1185">Reference proteome</keyword>
<evidence type="ECO:0000313" key="2">
    <source>
        <dbReference type="EMBL" id="KUO96647.1"/>
    </source>
</evidence>
<dbReference type="RefSeq" id="WP_067712164.1">
    <property type="nucleotide sequence ID" value="NZ_LPVJ01000009.1"/>
</dbReference>
<dbReference type="EMBL" id="LPVJ01000009">
    <property type="protein sequence ID" value="KUO96647.1"/>
    <property type="molecule type" value="Genomic_DNA"/>
</dbReference>
<protein>
    <recommendedName>
        <fullName evidence="1">Metallo-beta-lactamase domain-containing protein</fullName>
    </recommendedName>
</protein>
<dbReference type="SUPFAM" id="SSF56281">
    <property type="entry name" value="Metallo-hydrolase/oxidoreductase"/>
    <property type="match status" value="1"/>
</dbReference>
<dbReference type="InterPro" id="IPR050662">
    <property type="entry name" value="Sec-metab_biosynth-thioest"/>
</dbReference>
<dbReference type="InterPro" id="IPR036866">
    <property type="entry name" value="RibonucZ/Hydroxyglut_hydro"/>
</dbReference>
<organism evidence="2 3">
    <name type="scientific">Ferroacidibacillus organovorans</name>
    <dbReference type="NCBI Taxonomy" id="1765683"/>
    <lineage>
        <taxon>Bacteria</taxon>
        <taxon>Bacillati</taxon>
        <taxon>Bacillota</taxon>
        <taxon>Bacilli</taxon>
        <taxon>Bacillales</taxon>
        <taxon>Alicyclobacillaceae</taxon>
        <taxon>Ferroacidibacillus</taxon>
    </lineage>
</organism>
<feature type="domain" description="Metallo-beta-lactamase" evidence="1">
    <location>
        <begin position="22"/>
        <end position="196"/>
    </location>
</feature>
<dbReference type="OrthoDB" id="9802248at2"/>